<evidence type="ECO:0008006" key="7">
    <source>
        <dbReference type="Google" id="ProtNLM"/>
    </source>
</evidence>
<keyword evidence="1" id="KW-0853">WD repeat</keyword>
<comment type="caution">
    <text evidence="5">The sequence shown here is derived from an EMBL/GenBank/DDBJ whole genome shotgun (WGS) entry which is preliminary data.</text>
</comment>
<comment type="pathway">
    <text evidence="3">Protein modification.</text>
</comment>
<evidence type="ECO:0000256" key="1">
    <source>
        <dbReference type="ARBA" id="ARBA00022574"/>
    </source>
</evidence>
<dbReference type="InterPro" id="IPR015943">
    <property type="entry name" value="WD40/YVTN_repeat-like_dom_sf"/>
</dbReference>
<accession>A0A8H7E1W0</accession>
<organism evidence="5 6">
    <name type="scientific">Endocarpon pusillum</name>
    <dbReference type="NCBI Taxonomy" id="364733"/>
    <lineage>
        <taxon>Eukaryota</taxon>
        <taxon>Fungi</taxon>
        <taxon>Dikarya</taxon>
        <taxon>Ascomycota</taxon>
        <taxon>Pezizomycotina</taxon>
        <taxon>Eurotiomycetes</taxon>
        <taxon>Chaetothyriomycetidae</taxon>
        <taxon>Verrucariales</taxon>
        <taxon>Verrucariaceae</taxon>
        <taxon>Endocarpon</taxon>
    </lineage>
</organism>
<dbReference type="PANTHER" id="PTHR46042:SF1">
    <property type="entry name" value="DIPHTHINE METHYLTRANSFERASE"/>
    <property type="match status" value="1"/>
</dbReference>
<dbReference type="Proteomes" id="UP000606974">
    <property type="component" value="Unassembled WGS sequence"/>
</dbReference>
<dbReference type="InterPro" id="IPR052415">
    <property type="entry name" value="Diphthine_MTase"/>
</dbReference>
<dbReference type="GO" id="GO:0061685">
    <property type="term" value="F:diphthine methylesterase activity"/>
    <property type="evidence" value="ECO:0007669"/>
    <property type="project" value="TreeGrafter"/>
</dbReference>
<dbReference type="OrthoDB" id="1930760at2759"/>
<protein>
    <recommendedName>
        <fullName evidence="7">Diphthine methyltransferase</fullName>
    </recommendedName>
</protein>
<feature type="region of interest" description="Disordered" evidence="4">
    <location>
        <begin position="392"/>
        <end position="413"/>
    </location>
</feature>
<dbReference type="InterPro" id="IPR036322">
    <property type="entry name" value="WD40_repeat_dom_sf"/>
</dbReference>
<gene>
    <name evidence="5" type="ORF">GJ744_000554</name>
</gene>
<reference evidence="5" key="1">
    <citation type="submission" date="2020-02" db="EMBL/GenBank/DDBJ databases">
        <authorList>
            <person name="Palmer J.M."/>
        </authorList>
    </citation>
    <scope>NUCLEOTIDE SEQUENCE</scope>
    <source>
        <strain evidence="5">EPUS1.4</strain>
        <tissue evidence="5">Thallus</tissue>
    </source>
</reference>
<evidence type="ECO:0000313" key="5">
    <source>
        <dbReference type="EMBL" id="KAF7505705.1"/>
    </source>
</evidence>
<evidence type="ECO:0000313" key="6">
    <source>
        <dbReference type="Proteomes" id="UP000606974"/>
    </source>
</evidence>
<dbReference type="AlphaFoldDB" id="A0A8H7E1W0"/>
<dbReference type="GO" id="GO:0005737">
    <property type="term" value="C:cytoplasm"/>
    <property type="evidence" value="ECO:0007669"/>
    <property type="project" value="TreeGrafter"/>
</dbReference>
<sequence>MAIDEDEIPSERFIDQPPSCIEFCPADASIFVVGTYKLEDRKERSSPEGTAAQLRSGRVELYWIKKSAQSTGFGVSQCIDKYDFPDSAVLDLHFRPQDPTFFAVCTSTSQMVFFRLEMVESEESPRLSIRHLGSCQIGEDDTVLATAFTWEPRRDTHLLSFAVAFSSGDVKLFGLSERDFQISSEVSIDQAHSLEAWTLAFAGPFPRTEKEIMLLTGGDDSILAFHSIESGTDSDCVIAVQLFQDRKSHTAGVTAILPIFETNYVHLGTGVFVTGSYDERIRVFTLEESPPYRRSMVAELSLGGGVWRLSTLLQLPCEEVGRDHVCSVLLLASCMHAGVRIVRIARRLSRNISQEAYTWKIDVVGAYTEGHESMVYGADSVSVRRLTDHEAEYPGDTDPLLRSGNQDNDDDPPRDFVIVSTSFYDRKICVWSFHYEGAAVMKVNLEFDSVDSHPNID</sequence>
<evidence type="ECO:0000256" key="2">
    <source>
        <dbReference type="ARBA" id="ARBA00022737"/>
    </source>
</evidence>
<name>A0A8H7E1W0_9EURO</name>
<evidence type="ECO:0000256" key="3">
    <source>
        <dbReference type="ARBA" id="ARBA00043952"/>
    </source>
</evidence>
<dbReference type="EMBL" id="JAACFV010000103">
    <property type="protein sequence ID" value="KAF7505705.1"/>
    <property type="molecule type" value="Genomic_DNA"/>
</dbReference>
<dbReference type="GO" id="GO:0017183">
    <property type="term" value="P:protein histidyl modification to diphthamide"/>
    <property type="evidence" value="ECO:0007669"/>
    <property type="project" value="TreeGrafter"/>
</dbReference>
<dbReference type="Gene3D" id="2.130.10.10">
    <property type="entry name" value="YVTN repeat-like/Quinoprotein amine dehydrogenase"/>
    <property type="match status" value="1"/>
</dbReference>
<keyword evidence="6" id="KW-1185">Reference proteome</keyword>
<dbReference type="PANTHER" id="PTHR46042">
    <property type="entry name" value="DIPHTHINE METHYLTRANSFERASE"/>
    <property type="match status" value="1"/>
</dbReference>
<dbReference type="SUPFAM" id="SSF50978">
    <property type="entry name" value="WD40 repeat-like"/>
    <property type="match status" value="1"/>
</dbReference>
<proteinExistence type="predicted"/>
<evidence type="ECO:0000256" key="4">
    <source>
        <dbReference type="SAM" id="MobiDB-lite"/>
    </source>
</evidence>
<keyword evidence="2" id="KW-0677">Repeat</keyword>